<gene>
    <name evidence="1" type="ORF">HMPREF1097_03949</name>
</gene>
<dbReference type="EMBL" id="AGYG01000028">
    <property type="protein sequence ID" value="ENZ34562.1"/>
    <property type="molecule type" value="Genomic_DNA"/>
</dbReference>
<dbReference type="HOGENOM" id="CLU_3097269_0_0_9"/>
<sequence>MVKIAFEEEKINMALMLLNQLRVEGIQQANFLLSINNILTNGEKVEEEEKVEKEGGK</sequence>
<dbReference type="RefSeq" id="WP_002573177.1">
    <property type="nucleotide sequence ID" value="NZ_KB851156.1"/>
</dbReference>
<evidence type="ECO:0000313" key="2">
    <source>
        <dbReference type="Proteomes" id="UP000013041"/>
    </source>
</evidence>
<proteinExistence type="predicted"/>
<dbReference type="Proteomes" id="UP000013041">
    <property type="component" value="Unassembled WGS sequence"/>
</dbReference>
<accession>R0AR54</accession>
<organism evidence="1 2">
    <name type="scientific">Enterocloster bolteae 90B8</name>
    <dbReference type="NCBI Taxonomy" id="997897"/>
    <lineage>
        <taxon>Bacteria</taxon>
        <taxon>Bacillati</taxon>
        <taxon>Bacillota</taxon>
        <taxon>Clostridia</taxon>
        <taxon>Lachnospirales</taxon>
        <taxon>Lachnospiraceae</taxon>
        <taxon>Enterocloster</taxon>
    </lineage>
</organism>
<evidence type="ECO:0000313" key="1">
    <source>
        <dbReference type="EMBL" id="ENZ34562.1"/>
    </source>
</evidence>
<comment type="caution">
    <text evidence="1">The sequence shown here is derived from an EMBL/GenBank/DDBJ whole genome shotgun (WGS) entry which is preliminary data.</text>
</comment>
<dbReference type="PATRIC" id="fig|997897.5.peg.4158"/>
<dbReference type="AlphaFoldDB" id="R0AR54"/>
<protein>
    <submittedName>
        <fullName evidence="1">Uncharacterized protein</fullName>
    </submittedName>
</protein>
<name>R0AR54_9FIRM</name>
<reference evidence="1 2" key="1">
    <citation type="submission" date="2013-01" db="EMBL/GenBank/DDBJ databases">
        <title>The Genome Sequence of Clostridium bolteae 90B8.</title>
        <authorList>
            <consortium name="The Broad Institute Genome Sequencing Platform"/>
            <person name="Earl A."/>
            <person name="Ward D."/>
            <person name="Feldgarden M."/>
            <person name="Gevers D."/>
            <person name="Courvalin P."/>
            <person name="Lambert T."/>
            <person name="Walker B."/>
            <person name="Young S.K."/>
            <person name="Zeng Q."/>
            <person name="Gargeya S."/>
            <person name="Fitzgerald M."/>
            <person name="Haas B."/>
            <person name="Abouelleil A."/>
            <person name="Alvarado L."/>
            <person name="Arachchi H.M."/>
            <person name="Berlin A.M."/>
            <person name="Chapman S.B."/>
            <person name="Dewar J."/>
            <person name="Goldberg J."/>
            <person name="Griggs A."/>
            <person name="Gujja S."/>
            <person name="Hansen M."/>
            <person name="Howarth C."/>
            <person name="Imamovic A."/>
            <person name="Larimer J."/>
            <person name="McCowan C."/>
            <person name="Murphy C."/>
            <person name="Neiman D."/>
            <person name="Pearson M."/>
            <person name="Priest M."/>
            <person name="Roberts A."/>
            <person name="Saif S."/>
            <person name="Shea T."/>
            <person name="Sisk P."/>
            <person name="Sykes S."/>
            <person name="Wortman J."/>
            <person name="Nusbaum C."/>
            <person name="Birren B."/>
        </authorList>
    </citation>
    <scope>NUCLEOTIDE SEQUENCE [LARGE SCALE GENOMIC DNA]</scope>
    <source>
        <strain evidence="1 2">90B8</strain>
    </source>
</reference>